<dbReference type="InterPro" id="IPR001623">
    <property type="entry name" value="DnaJ_domain"/>
</dbReference>
<feature type="compositionally biased region" description="Basic and acidic residues" evidence="1">
    <location>
        <begin position="173"/>
        <end position="211"/>
    </location>
</feature>
<dbReference type="GeneID" id="19017682"/>
<dbReference type="RefSeq" id="XP_007515030.1">
    <property type="nucleotide sequence ID" value="XM_007514968.1"/>
</dbReference>
<dbReference type="AlphaFoldDB" id="K8ES65"/>
<sequence>MDSTNFDKMFNRKAAEYLNANGKKDDDLMEREVRIPEHMLPKKIVLDDDDAKKEKKMVEENEEELGKTIPEQILEAYKNQNYFKALAVAEPTADDIGDPIWPVTVAELSKAFRKRSLLTHPDKNPGDKKAREAFDVLSECHQKLKNEETKREALNAFAKKAFERMCADDPELRARATKMRERKEAGDFQTEIKRQREEGMEKRKRKEEMKMKSKNRRGKEEDEDEEARKRRALLEDEEEEEEKKNDDDEDKNAVERVQAALLKKKKKKKSFLF</sequence>
<dbReference type="PROSITE" id="PS50076">
    <property type="entry name" value="DNAJ_2"/>
    <property type="match status" value="1"/>
</dbReference>
<dbReference type="Proteomes" id="UP000198341">
    <property type="component" value="Chromosome 2"/>
</dbReference>
<organism evidence="3 4">
    <name type="scientific">Bathycoccus prasinos</name>
    <dbReference type="NCBI Taxonomy" id="41875"/>
    <lineage>
        <taxon>Eukaryota</taxon>
        <taxon>Viridiplantae</taxon>
        <taxon>Chlorophyta</taxon>
        <taxon>Mamiellophyceae</taxon>
        <taxon>Mamiellales</taxon>
        <taxon>Bathycoccaceae</taxon>
        <taxon>Bathycoccus</taxon>
    </lineage>
</organism>
<dbReference type="CDD" id="cd06257">
    <property type="entry name" value="DnaJ"/>
    <property type="match status" value="1"/>
</dbReference>
<dbReference type="InterPro" id="IPR036869">
    <property type="entry name" value="J_dom_sf"/>
</dbReference>
<dbReference type="EMBL" id="FO082277">
    <property type="protein sequence ID" value="CCO15270.1"/>
    <property type="molecule type" value="Genomic_DNA"/>
</dbReference>
<dbReference type="Gene3D" id="1.10.287.110">
    <property type="entry name" value="DnaJ domain"/>
    <property type="match status" value="1"/>
</dbReference>
<dbReference type="Pfam" id="PF00226">
    <property type="entry name" value="DnaJ"/>
    <property type="match status" value="1"/>
</dbReference>
<dbReference type="eggNOG" id="ENOG502SEKV">
    <property type="taxonomic scope" value="Eukaryota"/>
</dbReference>
<protein>
    <recommendedName>
        <fullName evidence="2">J domain-containing protein</fullName>
    </recommendedName>
</protein>
<dbReference type="STRING" id="41875.K8ES65"/>
<reference evidence="3 4" key="1">
    <citation type="submission" date="2011-10" db="EMBL/GenBank/DDBJ databases">
        <authorList>
            <person name="Genoscope - CEA"/>
        </authorList>
    </citation>
    <scope>NUCLEOTIDE SEQUENCE [LARGE SCALE GENOMIC DNA]</scope>
    <source>
        <strain evidence="3 4">RCC 1105</strain>
    </source>
</reference>
<evidence type="ECO:0000313" key="3">
    <source>
        <dbReference type="EMBL" id="CCO15270.1"/>
    </source>
</evidence>
<dbReference type="SMART" id="SM00271">
    <property type="entry name" value="DnaJ"/>
    <property type="match status" value="1"/>
</dbReference>
<dbReference type="OrthoDB" id="10250354at2759"/>
<dbReference type="KEGG" id="bpg:Bathy02g05670"/>
<evidence type="ECO:0000259" key="2">
    <source>
        <dbReference type="PROSITE" id="PS50076"/>
    </source>
</evidence>
<gene>
    <name evidence="3" type="ORF">Bathy02g05670</name>
</gene>
<name>K8ES65_9CHLO</name>
<keyword evidence="4" id="KW-1185">Reference proteome</keyword>
<dbReference type="SUPFAM" id="SSF46565">
    <property type="entry name" value="Chaperone J-domain"/>
    <property type="match status" value="1"/>
</dbReference>
<feature type="domain" description="J" evidence="2">
    <location>
        <begin position="81"/>
        <end position="158"/>
    </location>
</feature>
<accession>K8ES65</accession>
<proteinExistence type="predicted"/>
<feature type="region of interest" description="Disordered" evidence="1">
    <location>
        <begin position="173"/>
        <end position="252"/>
    </location>
</feature>
<evidence type="ECO:0000256" key="1">
    <source>
        <dbReference type="SAM" id="MobiDB-lite"/>
    </source>
</evidence>
<feature type="compositionally biased region" description="Basic and acidic residues" evidence="1">
    <location>
        <begin position="242"/>
        <end position="252"/>
    </location>
</feature>
<evidence type="ECO:0000313" key="4">
    <source>
        <dbReference type="Proteomes" id="UP000198341"/>
    </source>
</evidence>